<name>A0A8I5TTL1_PONAB</name>
<feature type="compositionally biased region" description="Basic residues" evidence="1">
    <location>
        <begin position="202"/>
        <end position="230"/>
    </location>
</feature>
<dbReference type="AlphaFoldDB" id="A0A8I5TTL1"/>
<feature type="region of interest" description="Disordered" evidence="1">
    <location>
        <begin position="109"/>
        <end position="128"/>
    </location>
</feature>
<dbReference type="Proteomes" id="UP000001595">
    <property type="component" value="Chromosome 11"/>
</dbReference>
<evidence type="ECO:0000256" key="1">
    <source>
        <dbReference type="SAM" id="MobiDB-lite"/>
    </source>
</evidence>
<proteinExistence type="predicted"/>
<reference evidence="2" key="3">
    <citation type="submission" date="2025-09" db="UniProtKB">
        <authorList>
            <consortium name="Ensembl"/>
        </authorList>
    </citation>
    <scope>IDENTIFICATION</scope>
</reference>
<evidence type="ECO:0000313" key="3">
    <source>
        <dbReference type="Proteomes" id="UP000001595"/>
    </source>
</evidence>
<accession>A0A8I5TTL1</accession>
<reference evidence="2 3" key="1">
    <citation type="submission" date="2008-02" db="EMBL/GenBank/DDBJ databases">
        <title>A 6x draft sequence assembly of the Pongo pygmaeus abelii genome.</title>
        <authorList>
            <person name="Wilson R.K."/>
            <person name="Mardis E."/>
        </authorList>
    </citation>
    <scope>NUCLEOTIDE SEQUENCE [LARGE SCALE GENOMIC DNA]</scope>
</reference>
<keyword evidence="3" id="KW-1185">Reference proteome</keyword>
<reference evidence="2" key="2">
    <citation type="submission" date="2025-08" db="UniProtKB">
        <authorList>
            <consortium name="Ensembl"/>
        </authorList>
    </citation>
    <scope>IDENTIFICATION</scope>
</reference>
<evidence type="ECO:0000313" key="2">
    <source>
        <dbReference type="Ensembl" id="ENSPPYP00000030277.1"/>
    </source>
</evidence>
<protein>
    <submittedName>
        <fullName evidence="2">Uncharacterized protein</fullName>
    </submittedName>
</protein>
<sequence>MSWVLTLKDARVRVESRHAGSNRPHPSPELAGAGVHTRVPAVGCRQRSGHLHVRLMQRLLERPCQERLGEKYQLELPPLHERALKPEGSKNCLQRGQGLRAVRADAALRAGPRGPGRPGPHGQDDHEPLTARPVALACQTVYPESTLCVGRGGWRCRKSWRRRKSWQRRKFWRRGVGPRGQLGSATPRTAAICGYPGGLTRWPRRRNRRRRRPRRSARPRCRRSARCPGRRGRENPRVLDTGFEGRARPRGWAPWQLPGPPGRVYFHAVSLGCSQEGPGGATSIRLTPATLAISTPRGHVA</sequence>
<dbReference type="Ensembl" id="ENSPPYT00000044613.1">
    <property type="protein sequence ID" value="ENSPPYP00000030277.1"/>
    <property type="gene ID" value="ENSPPYG00000036641.1"/>
</dbReference>
<feature type="region of interest" description="Disordered" evidence="1">
    <location>
        <begin position="177"/>
        <end position="242"/>
    </location>
</feature>
<organism evidence="2 3">
    <name type="scientific">Pongo abelii</name>
    <name type="common">Sumatran orangutan</name>
    <name type="synonym">Pongo pygmaeus abelii</name>
    <dbReference type="NCBI Taxonomy" id="9601"/>
    <lineage>
        <taxon>Eukaryota</taxon>
        <taxon>Metazoa</taxon>
        <taxon>Chordata</taxon>
        <taxon>Craniata</taxon>
        <taxon>Vertebrata</taxon>
        <taxon>Euteleostomi</taxon>
        <taxon>Mammalia</taxon>
        <taxon>Eutheria</taxon>
        <taxon>Euarchontoglires</taxon>
        <taxon>Primates</taxon>
        <taxon>Haplorrhini</taxon>
        <taxon>Catarrhini</taxon>
        <taxon>Hominidae</taxon>
        <taxon>Pongo</taxon>
    </lineage>
</organism>
<feature type="compositionally biased region" description="Basic and acidic residues" evidence="1">
    <location>
        <begin position="231"/>
        <end position="242"/>
    </location>
</feature>